<evidence type="ECO:0000313" key="4">
    <source>
        <dbReference type="Proteomes" id="UP000221961"/>
    </source>
</evidence>
<dbReference type="Gene3D" id="6.10.250.2310">
    <property type="match status" value="1"/>
</dbReference>
<name>A0A291RRS2_9NOCA</name>
<feature type="region of interest" description="Disordered" evidence="1">
    <location>
        <begin position="71"/>
        <end position="103"/>
    </location>
</feature>
<dbReference type="InterPro" id="IPR001387">
    <property type="entry name" value="Cro/C1-type_HTH"/>
</dbReference>
<dbReference type="EMBL" id="CP023778">
    <property type="protein sequence ID" value="ATL69948.1"/>
    <property type="molecule type" value="Genomic_DNA"/>
</dbReference>
<sequence>MDIRKWFGELVHARRRELGMTQQDVAAVGGPSYATLYKIERTDEPVGLATFKKLDSALGWTSGSAARAYGKGIDPIPTASESTPAQPPQGESHSATAAYHDDEAAGVDSELAAALRSHGVRMIALRSDGLSEQSQRAILELVERAREIERLDHADDTPKLFPQG</sequence>
<feature type="compositionally biased region" description="Polar residues" evidence="1">
    <location>
        <begin position="79"/>
        <end position="95"/>
    </location>
</feature>
<dbReference type="GO" id="GO:0003677">
    <property type="term" value="F:DNA binding"/>
    <property type="evidence" value="ECO:0007669"/>
    <property type="project" value="InterPro"/>
</dbReference>
<feature type="domain" description="HTH cro/C1-type" evidence="2">
    <location>
        <begin position="13"/>
        <end position="59"/>
    </location>
</feature>
<proteinExistence type="predicted"/>
<organism evidence="3 4">
    <name type="scientific">Nocardia terpenica</name>
    <dbReference type="NCBI Taxonomy" id="455432"/>
    <lineage>
        <taxon>Bacteria</taxon>
        <taxon>Bacillati</taxon>
        <taxon>Actinomycetota</taxon>
        <taxon>Actinomycetes</taxon>
        <taxon>Mycobacteriales</taxon>
        <taxon>Nocardiaceae</taxon>
        <taxon>Nocardia</taxon>
    </lineage>
</organism>
<reference evidence="3 4" key="1">
    <citation type="submission" date="2017-10" db="EMBL/GenBank/DDBJ databases">
        <title>Comparative genomics between pathogenic Norcardia.</title>
        <authorList>
            <person name="Zeng L."/>
        </authorList>
    </citation>
    <scope>NUCLEOTIDE SEQUENCE [LARGE SCALE GENOMIC DNA]</scope>
    <source>
        <strain evidence="3 4">NC_YFY_NT001</strain>
    </source>
</reference>
<dbReference type="Gene3D" id="1.10.260.40">
    <property type="entry name" value="lambda repressor-like DNA-binding domains"/>
    <property type="match status" value="1"/>
</dbReference>
<evidence type="ECO:0000313" key="3">
    <source>
        <dbReference type="EMBL" id="ATL69948.1"/>
    </source>
</evidence>
<evidence type="ECO:0000256" key="1">
    <source>
        <dbReference type="SAM" id="MobiDB-lite"/>
    </source>
</evidence>
<dbReference type="InterPro" id="IPR010982">
    <property type="entry name" value="Lambda_DNA-bd_dom_sf"/>
</dbReference>
<gene>
    <name evidence="3" type="ORF">CRH09_30985</name>
</gene>
<dbReference type="RefSeq" id="WP_098696952.1">
    <property type="nucleotide sequence ID" value="NZ_CP023778.1"/>
</dbReference>
<dbReference type="CDD" id="cd00093">
    <property type="entry name" value="HTH_XRE"/>
    <property type="match status" value="1"/>
</dbReference>
<dbReference type="Proteomes" id="UP000221961">
    <property type="component" value="Chromosome"/>
</dbReference>
<evidence type="ECO:0000259" key="2">
    <source>
        <dbReference type="Pfam" id="PF01381"/>
    </source>
</evidence>
<accession>A0A291RRS2</accession>
<dbReference type="Pfam" id="PF01381">
    <property type="entry name" value="HTH_3"/>
    <property type="match status" value="1"/>
</dbReference>
<dbReference type="SUPFAM" id="SSF47413">
    <property type="entry name" value="lambda repressor-like DNA-binding domains"/>
    <property type="match status" value="1"/>
</dbReference>
<dbReference type="GeneID" id="88361708"/>
<dbReference type="AlphaFoldDB" id="A0A291RRS2"/>
<protein>
    <recommendedName>
        <fullName evidence="2">HTH cro/C1-type domain-containing protein</fullName>
    </recommendedName>
</protein>
<dbReference type="KEGG" id="ntp:CRH09_30985"/>